<name>A0A4P7N602_PYROR</name>
<dbReference type="EMBL" id="CP034206">
    <property type="protein sequence ID" value="QBZ58008.1"/>
    <property type="molecule type" value="Genomic_DNA"/>
</dbReference>
<dbReference type="PROSITE" id="PS50181">
    <property type="entry name" value="FBOX"/>
    <property type="match status" value="1"/>
</dbReference>
<protein>
    <submittedName>
        <fullName evidence="1">Uncharacterized protein</fullName>
    </submittedName>
</protein>
<gene>
    <name evidence="1" type="ORF">PoMZ_02947</name>
</gene>
<evidence type="ECO:0000313" key="2">
    <source>
        <dbReference type="Proteomes" id="UP000294847"/>
    </source>
</evidence>
<proteinExistence type="predicted"/>
<dbReference type="AlphaFoldDB" id="A0A4P7N602"/>
<organism evidence="1 2">
    <name type="scientific">Pyricularia oryzae</name>
    <name type="common">Rice blast fungus</name>
    <name type="synonym">Magnaporthe oryzae</name>
    <dbReference type="NCBI Taxonomy" id="318829"/>
    <lineage>
        <taxon>Eukaryota</taxon>
        <taxon>Fungi</taxon>
        <taxon>Dikarya</taxon>
        <taxon>Ascomycota</taxon>
        <taxon>Pezizomycotina</taxon>
        <taxon>Sordariomycetes</taxon>
        <taxon>Sordariomycetidae</taxon>
        <taxon>Magnaporthales</taxon>
        <taxon>Pyriculariaceae</taxon>
        <taxon>Pyricularia</taxon>
    </lineage>
</organism>
<dbReference type="InterPro" id="IPR001810">
    <property type="entry name" value="F-box_dom"/>
</dbReference>
<sequence>MASDDAKHQEDIIFALTSYHREDYDRPIITTPPGIHALVQPFITDAFTTDPTTTLGCLQVLPVEIIVEVCRAMDIIALFRFRQANRRARQIVSGIKAYRDTTTHALESFRAIMRLDITAFTIVDLDGVLHGPPKCATCDRFGYLLFLPSMQRCCPTCLECCRKQSYSIAPATTVAKLIGIRHRRLRRVVASTRSLTGPFLHGEYRGNKRYNLVTQDDVAREFPDVEPKSAFFPGPVSKAFEAQWGKFVRYRYMVTTFIHHVDRGSGIIEQRYSCDGCRKFAEKGRHYIYTPRNDATACFSRGEFLEHFRTCRFAHRLWKGC</sequence>
<dbReference type="VEuPathDB" id="FungiDB:M_BR32_EuGene_00119671"/>
<accession>A0A4P7N602</accession>
<reference evidence="1 2" key="1">
    <citation type="journal article" date="2019" name="Mol. Biol. Evol.">
        <title>Blast fungal genomes show frequent chromosomal changes, gene gains and losses, and effector gene turnover.</title>
        <authorList>
            <person name="Gomez Luciano L.B."/>
            <person name="Jason Tsai I."/>
            <person name="Chuma I."/>
            <person name="Tosa Y."/>
            <person name="Chen Y.H."/>
            <person name="Li J.Y."/>
            <person name="Li M.Y."/>
            <person name="Jade Lu M.Y."/>
            <person name="Nakayashiki H."/>
            <person name="Li W.H."/>
        </authorList>
    </citation>
    <scope>NUCLEOTIDE SEQUENCE [LARGE SCALE GENOMIC DNA]</scope>
    <source>
        <strain evidence="1">MZ5-1-6</strain>
    </source>
</reference>
<dbReference type="Proteomes" id="UP000294847">
    <property type="component" value="Chromosome 3"/>
</dbReference>
<evidence type="ECO:0000313" key="1">
    <source>
        <dbReference type="EMBL" id="QBZ58008.1"/>
    </source>
</evidence>